<dbReference type="EMBL" id="CAAHFG010000003">
    <property type="protein sequence ID" value="VGO16411.1"/>
    <property type="molecule type" value="Genomic_DNA"/>
</dbReference>
<proteinExistence type="predicted"/>
<accession>A0A6C2UA64</accession>
<evidence type="ECO:0000313" key="2">
    <source>
        <dbReference type="Proteomes" id="UP000366872"/>
    </source>
</evidence>
<evidence type="ECO:0000313" key="1">
    <source>
        <dbReference type="EMBL" id="VGO16411.1"/>
    </source>
</evidence>
<gene>
    <name evidence="1" type="ORF">PDESU_05002</name>
</gene>
<sequence>MRHLIVVTDALGKVVSYKASSENLFENMENLRTVPVGKYFDEDCNRCQPTRLKSIY</sequence>
<keyword evidence="2" id="KW-1185">Reference proteome</keyword>
<dbReference type="AlphaFoldDB" id="A0A6C2UA64"/>
<organism evidence="1 2">
    <name type="scientific">Pontiella desulfatans</name>
    <dbReference type="NCBI Taxonomy" id="2750659"/>
    <lineage>
        <taxon>Bacteria</taxon>
        <taxon>Pseudomonadati</taxon>
        <taxon>Kiritimatiellota</taxon>
        <taxon>Kiritimatiellia</taxon>
        <taxon>Kiritimatiellales</taxon>
        <taxon>Pontiellaceae</taxon>
        <taxon>Pontiella</taxon>
    </lineage>
</organism>
<protein>
    <submittedName>
        <fullName evidence="1">Uncharacterized protein</fullName>
    </submittedName>
</protein>
<dbReference type="Proteomes" id="UP000366872">
    <property type="component" value="Unassembled WGS sequence"/>
</dbReference>
<reference evidence="1 2" key="1">
    <citation type="submission" date="2019-04" db="EMBL/GenBank/DDBJ databases">
        <authorList>
            <person name="Van Vliet M D."/>
        </authorList>
    </citation>
    <scope>NUCLEOTIDE SEQUENCE [LARGE SCALE GENOMIC DNA]</scope>
    <source>
        <strain evidence="1 2">F1</strain>
    </source>
</reference>
<name>A0A6C2UA64_PONDE</name>